<dbReference type="RefSeq" id="WP_188738114.1">
    <property type="nucleotide sequence ID" value="NZ_BMII01000008.1"/>
</dbReference>
<accession>A0ABQ1IVX9</accession>
<dbReference type="Pfam" id="PF12796">
    <property type="entry name" value="Ank_2"/>
    <property type="match status" value="1"/>
</dbReference>
<dbReference type="PANTHER" id="PTHR44207">
    <property type="entry name" value="SURFACE ANTIGEN BSPA-LIKE-RELATED"/>
    <property type="match status" value="1"/>
</dbReference>
<gene>
    <name evidence="2" type="ORF">GCM10011607_12560</name>
</gene>
<dbReference type="EMBL" id="BMII01000008">
    <property type="protein sequence ID" value="GGB53485.1"/>
    <property type="molecule type" value="Genomic_DNA"/>
</dbReference>
<evidence type="ECO:0000256" key="1">
    <source>
        <dbReference type="PROSITE-ProRule" id="PRU00023"/>
    </source>
</evidence>
<keyword evidence="3" id="KW-1185">Reference proteome</keyword>
<dbReference type="PROSITE" id="PS50297">
    <property type="entry name" value="ANK_REP_REGION"/>
    <property type="match status" value="1"/>
</dbReference>
<keyword evidence="1" id="KW-0040">ANK repeat</keyword>
<dbReference type="SUPFAM" id="SSF48403">
    <property type="entry name" value="Ankyrin repeat"/>
    <property type="match status" value="1"/>
</dbReference>
<dbReference type="InterPro" id="IPR036770">
    <property type="entry name" value="Ankyrin_rpt-contain_sf"/>
</dbReference>
<dbReference type="PANTHER" id="PTHR44207:SF1">
    <property type="entry name" value="SURFACE ANTIGEN BSPA-LIKE"/>
    <property type="match status" value="1"/>
</dbReference>
<sequence>MTNNDNQALDPQALDPQALDPSVLRGALYNKNHDPATIKSLLTEYKTTPYQVNLIASKMCSVGDLNNLKTAAEKGIDLLFDNGDFVVEAAINGHIEVLKYLVENLGADVTVNNNAALRFASGRDNPEVLGYLLEKGADIHADNDCALYWAIKDGQYQNVEVLGMFGKFQDGHGHPLDVQNWTLNEKMLCHIMALMIDINVVDQTKNVVIDKELSQAANDSTISNSL</sequence>
<dbReference type="SMART" id="SM00248">
    <property type="entry name" value="ANK"/>
    <property type="match status" value="2"/>
</dbReference>
<dbReference type="InterPro" id="IPR002110">
    <property type="entry name" value="Ankyrin_rpt"/>
</dbReference>
<evidence type="ECO:0000313" key="2">
    <source>
        <dbReference type="EMBL" id="GGB53485.1"/>
    </source>
</evidence>
<protein>
    <recommendedName>
        <fullName evidence="4">Ankyrin repeat domain-containing protein</fullName>
    </recommendedName>
</protein>
<evidence type="ECO:0008006" key="4">
    <source>
        <dbReference type="Google" id="ProtNLM"/>
    </source>
</evidence>
<dbReference type="Proteomes" id="UP000617555">
    <property type="component" value="Unassembled WGS sequence"/>
</dbReference>
<feature type="repeat" description="ANK" evidence="1">
    <location>
        <begin position="112"/>
        <end position="144"/>
    </location>
</feature>
<name>A0ABQ1IVX9_9GAMM</name>
<dbReference type="Gene3D" id="1.25.40.20">
    <property type="entry name" value="Ankyrin repeat-containing domain"/>
    <property type="match status" value="1"/>
</dbReference>
<dbReference type="PROSITE" id="PS50088">
    <property type="entry name" value="ANK_REPEAT"/>
    <property type="match status" value="1"/>
</dbReference>
<evidence type="ECO:0000313" key="3">
    <source>
        <dbReference type="Proteomes" id="UP000617555"/>
    </source>
</evidence>
<proteinExistence type="predicted"/>
<organism evidence="2 3">
    <name type="scientific">Shewanella inventionis</name>
    <dbReference type="NCBI Taxonomy" id="1738770"/>
    <lineage>
        <taxon>Bacteria</taxon>
        <taxon>Pseudomonadati</taxon>
        <taxon>Pseudomonadota</taxon>
        <taxon>Gammaproteobacteria</taxon>
        <taxon>Alteromonadales</taxon>
        <taxon>Shewanellaceae</taxon>
        <taxon>Shewanella</taxon>
    </lineage>
</organism>
<comment type="caution">
    <text evidence="2">The sequence shown here is derived from an EMBL/GenBank/DDBJ whole genome shotgun (WGS) entry which is preliminary data.</text>
</comment>
<reference evidence="3" key="1">
    <citation type="journal article" date="2019" name="Int. J. Syst. Evol. Microbiol.">
        <title>The Global Catalogue of Microorganisms (GCM) 10K type strain sequencing project: providing services to taxonomists for standard genome sequencing and annotation.</title>
        <authorList>
            <consortium name="The Broad Institute Genomics Platform"/>
            <consortium name="The Broad Institute Genome Sequencing Center for Infectious Disease"/>
            <person name="Wu L."/>
            <person name="Ma J."/>
        </authorList>
    </citation>
    <scope>NUCLEOTIDE SEQUENCE [LARGE SCALE GENOMIC DNA]</scope>
    <source>
        <strain evidence="3">CGMCC 1.15339</strain>
    </source>
</reference>